<dbReference type="HOGENOM" id="CLU_1247202_0_0_1"/>
<keyword evidence="3" id="KW-1185">Reference proteome</keyword>
<evidence type="ECO:0000313" key="3">
    <source>
        <dbReference type="Proteomes" id="UP000004994"/>
    </source>
</evidence>
<evidence type="ECO:0000256" key="1">
    <source>
        <dbReference type="SAM" id="MobiDB-lite"/>
    </source>
</evidence>
<organism evidence="2">
    <name type="scientific">Solanum lycopersicum</name>
    <name type="common">Tomato</name>
    <name type="synonym">Lycopersicon esculentum</name>
    <dbReference type="NCBI Taxonomy" id="4081"/>
    <lineage>
        <taxon>Eukaryota</taxon>
        <taxon>Viridiplantae</taxon>
        <taxon>Streptophyta</taxon>
        <taxon>Embryophyta</taxon>
        <taxon>Tracheophyta</taxon>
        <taxon>Spermatophyta</taxon>
        <taxon>Magnoliopsida</taxon>
        <taxon>eudicotyledons</taxon>
        <taxon>Gunneridae</taxon>
        <taxon>Pentapetalae</taxon>
        <taxon>asterids</taxon>
        <taxon>lamiids</taxon>
        <taxon>Solanales</taxon>
        <taxon>Solanaceae</taxon>
        <taxon>Solanoideae</taxon>
        <taxon>Solaneae</taxon>
        <taxon>Solanum</taxon>
        <taxon>Solanum subgen. Lycopersicon</taxon>
    </lineage>
</organism>
<evidence type="ECO:0000313" key="2">
    <source>
        <dbReference type="EnsemblPlants" id="Solyc10g052770.1.1"/>
    </source>
</evidence>
<reference evidence="2" key="1">
    <citation type="journal article" date="2012" name="Nature">
        <title>The tomato genome sequence provides insights into fleshy fruit evolution.</title>
        <authorList>
            <consortium name="Tomato Genome Consortium"/>
        </authorList>
    </citation>
    <scope>NUCLEOTIDE SEQUENCE [LARGE SCALE GENOMIC DNA]</scope>
    <source>
        <strain evidence="2">cv. Heinz 1706</strain>
    </source>
</reference>
<name>K4D0X5_SOLLC</name>
<reference evidence="2" key="2">
    <citation type="submission" date="2015-06" db="UniProtKB">
        <authorList>
            <consortium name="EnsemblPlants"/>
        </authorList>
    </citation>
    <scope>IDENTIFICATION</scope>
    <source>
        <strain evidence="2">cv. Heinz 1706</strain>
    </source>
</reference>
<dbReference type="PaxDb" id="4081-Solyc10g052770.1.1"/>
<dbReference type="Gramene" id="Solyc10g052770.1.1">
    <property type="protein sequence ID" value="Solyc10g052770.1.1"/>
    <property type="gene ID" value="Solyc10g052770.1"/>
</dbReference>
<dbReference type="InParanoid" id="K4D0X5"/>
<dbReference type="Proteomes" id="UP000004994">
    <property type="component" value="Chromosome 10"/>
</dbReference>
<protein>
    <recommendedName>
        <fullName evidence="4">Retrotransposon gag domain-containing protein</fullName>
    </recommendedName>
</protein>
<dbReference type="EnsemblPlants" id="Solyc10g052770.1.1">
    <property type="protein sequence ID" value="Solyc10g052770.1.1"/>
    <property type="gene ID" value="Solyc10g052770.1"/>
</dbReference>
<accession>K4D0X5</accession>
<dbReference type="AlphaFoldDB" id="K4D0X5"/>
<feature type="region of interest" description="Disordered" evidence="1">
    <location>
        <begin position="25"/>
        <end position="73"/>
    </location>
</feature>
<feature type="compositionally biased region" description="Polar residues" evidence="1">
    <location>
        <begin position="39"/>
        <end position="51"/>
    </location>
</feature>
<evidence type="ECO:0008006" key="4">
    <source>
        <dbReference type="Google" id="ProtNLM"/>
    </source>
</evidence>
<sequence length="222" mass="24992">MKIFIQQTSCSIGYEGSGSSLAIGAVEPNKRGSRKRAPNVTSSRHATSSTWRRYKAHRTGRKEGCNATTGNRNITTSTSREVTIEMRTSPPPTSHENNTGVLASMQKVIESLVNRMDRYERDGHRNIASTQTHALLQIPARTYTIGNKERQKYATKFERLVQTPDMDVATYNAKFCNLDRYAHFLVPIEAYRVQRFIHGLVSCLLNVLAPNMSTMTYCEAID</sequence>
<proteinExistence type="predicted"/>